<accession>A0AAN6BZC5</accession>
<dbReference type="Proteomes" id="UP000537989">
    <property type="component" value="Unassembled WGS sequence"/>
</dbReference>
<organism evidence="2 3">
    <name type="scientific">Fusarium austroamericanum</name>
    <dbReference type="NCBI Taxonomy" id="282268"/>
    <lineage>
        <taxon>Eukaryota</taxon>
        <taxon>Fungi</taxon>
        <taxon>Dikarya</taxon>
        <taxon>Ascomycota</taxon>
        <taxon>Pezizomycotina</taxon>
        <taxon>Sordariomycetes</taxon>
        <taxon>Hypocreomycetidae</taxon>
        <taxon>Hypocreales</taxon>
        <taxon>Nectriaceae</taxon>
        <taxon>Fusarium</taxon>
    </lineage>
</organism>
<dbReference type="EMBL" id="JAAMOD010000164">
    <property type="protein sequence ID" value="KAF5237110.1"/>
    <property type="molecule type" value="Genomic_DNA"/>
</dbReference>
<gene>
    <name evidence="2" type="ORF">FAUST_6250</name>
</gene>
<name>A0AAN6BZC5_FUSAU</name>
<reference evidence="2 3" key="1">
    <citation type="submission" date="2020-02" db="EMBL/GenBank/DDBJ databases">
        <title>Identification and distribution of gene clusters putatively required for synthesis of sphingolipid metabolism inhibitors in phylogenetically diverse species of the filamentous fungus Fusarium.</title>
        <authorList>
            <person name="Kim H.-S."/>
            <person name="Busman M."/>
            <person name="Brown D.W."/>
            <person name="Divon H."/>
            <person name="Uhlig S."/>
            <person name="Proctor R.H."/>
        </authorList>
    </citation>
    <scope>NUCLEOTIDE SEQUENCE [LARGE SCALE GENOMIC DNA]</scope>
    <source>
        <strain evidence="2 3">NRRL 2903</strain>
    </source>
</reference>
<feature type="region of interest" description="Disordered" evidence="1">
    <location>
        <begin position="224"/>
        <end position="245"/>
    </location>
</feature>
<comment type="caution">
    <text evidence="2">The sequence shown here is derived from an EMBL/GenBank/DDBJ whole genome shotgun (WGS) entry which is preliminary data.</text>
</comment>
<sequence length="245" mass="26787">MNTVFDWGIDTHNEPHYGLYWGDIPKGLHQWNWPIFSNTLYNIWVMNEPLISPSSCENDAIADSMLNNEGLHSTPLSGSLPSTHGLEEYLQPESRTQQACLYEDANLDILQDDHESSSAATDLIPNSNLHEAEVALATGVEFSASIKPGTNTATKAAGKRGSRGKPSDNELRETAYQLKLQLLRHGDCDCALIQRYIASEMVNSVENLILKHSPFSSPNCTTIGSTAVSASSPTRGLGGNNGWDR</sequence>
<evidence type="ECO:0000313" key="3">
    <source>
        <dbReference type="Proteomes" id="UP000537989"/>
    </source>
</evidence>
<proteinExistence type="predicted"/>
<evidence type="ECO:0000313" key="2">
    <source>
        <dbReference type="EMBL" id="KAF5237110.1"/>
    </source>
</evidence>
<dbReference type="AlphaFoldDB" id="A0AAN6BZC5"/>
<feature type="compositionally biased region" description="Polar residues" evidence="1">
    <location>
        <begin position="224"/>
        <end position="234"/>
    </location>
</feature>
<evidence type="ECO:0000256" key="1">
    <source>
        <dbReference type="SAM" id="MobiDB-lite"/>
    </source>
</evidence>
<feature type="region of interest" description="Disordered" evidence="1">
    <location>
        <begin position="150"/>
        <end position="170"/>
    </location>
</feature>
<keyword evidence="3" id="KW-1185">Reference proteome</keyword>
<protein>
    <submittedName>
        <fullName evidence="2">Uncharacterized protein</fullName>
    </submittedName>
</protein>
<feature type="compositionally biased region" description="Gly residues" evidence="1">
    <location>
        <begin position="236"/>
        <end position="245"/>
    </location>
</feature>